<evidence type="ECO:0000313" key="1">
    <source>
        <dbReference type="EMBL" id="AAZ48965.1"/>
    </source>
</evidence>
<keyword evidence="2" id="KW-1185">Reference proteome</keyword>
<dbReference type="EMBL" id="DQ079870">
    <property type="protein sequence ID" value="AAZ48965.1"/>
    <property type="molecule type" value="Genomic_DNA"/>
</dbReference>
<dbReference type="Proteomes" id="UP000002088">
    <property type="component" value="Segment"/>
</dbReference>
<organism evidence="1 2">
    <name type="scientific">Escherichia phage ID21</name>
    <dbReference type="NCBI Taxonomy" id="338101"/>
    <lineage>
        <taxon>Viruses</taxon>
        <taxon>Monodnaviria</taxon>
        <taxon>Sangervirae</taxon>
        <taxon>Phixviricota</taxon>
        <taxon>Malgrandaviricetes</taxon>
        <taxon>Petitvirales</taxon>
        <taxon>Microviridae</taxon>
        <taxon>Bullavirinae</taxon>
        <taxon>Alphatrevirus</taxon>
        <taxon>Alphatrevirus ID21</taxon>
    </lineage>
</organism>
<reference evidence="1 2" key="1">
    <citation type="journal article" date="2006" name="J. Bacteriol.">
        <title>Horizontal gene transfer and the evolution of microvirid coliphage genomes.</title>
        <authorList>
            <person name="Rokyta D.R."/>
            <person name="Burch C.L."/>
            <person name="Caudle S.B."/>
            <person name="Wichman H.A."/>
        </authorList>
    </citation>
    <scope>NUCLEOTIDE SEQUENCE</scope>
</reference>
<sequence>MKHVNTLLMQELRLLICELKRLKLSAVSDPDFSQEKIHAELNSLLCKLSRYFDEAADVSYKG</sequence>
<dbReference type="RefSeq" id="YP_512381.1">
    <property type="nucleotide sequence ID" value="NC_007818.1"/>
</dbReference>
<gene>
    <name evidence="1" type="primary">K</name>
</gene>
<accession>Q2LMC0</accession>
<name>Q2LMC0_9VIRU</name>
<protein>
    <submittedName>
        <fullName evidence="1">GpK</fullName>
    </submittedName>
</protein>
<dbReference type="GeneID" id="3959344"/>
<dbReference type="KEGG" id="vg:3959344"/>
<evidence type="ECO:0000313" key="2">
    <source>
        <dbReference type="Proteomes" id="UP000002088"/>
    </source>
</evidence>
<proteinExistence type="predicted"/>